<dbReference type="InterPro" id="IPR001387">
    <property type="entry name" value="Cro/C1-type_HTH"/>
</dbReference>
<reference evidence="4" key="1">
    <citation type="journal article" date="2019" name="Int. J. Syst. Evol. Microbiol.">
        <title>The Global Catalogue of Microorganisms (GCM) 10K type strain sequencing project: providing services to taxonomists for standard genome sequencing and annotation.</title>
        <authorList>
            <consortium name="The Broad Institute Genomics Platform"/>
            <consortium name="The Broad Institute Genome Sequencing Center for Infectious Disease"/>
            <person name="Wu L."/>
            <person name="Ma J."/>
        </authorList>
    </citation>
    <scope>NUCLEOTIDE SEQUENCE [LARGE SCALE GENOMIC DNA]</scope>
    <source>
        <strain evidence="4">JCM 31037</strain>
    </source>
</reference>
<keyword evidence="4" id="KW-1185">Reference proteome</keyword>
<comment type="caution">
    <text evidence="3">The sequence shown here is derived from an EMBL/GenBank/DDBJ whole genome shotgun (WGS) entry which is preliminary data.</text>
</comment>
<dbReference type="Pfam" id="PF01381">
    <property type="entry name" value="HTH_3"/>
    <property type="match status" value="1"/>
</dbReference>
<evidence type="ECO:0000259" key="2">
    <source>
        <dbReference type="PROSITE" id="PS50943"/>
    </source>
</evidence>
<dbReference type="PANTHER" id="PTHR46797">
    <property type="entry name" value="HTH-TYPE TRANSCRIPTIONAL REGULATOR"/>
    <property type="match status" value="1"/>
</dbReference>
<dbReference type="InterPro" id="IPR010982">
    <property type="entry name" value="Lambda_DNA-bd_dom_sf"/>
</dbReference>
<dbReference type="RefSeq" id="WP_377573249.1">
    <property type="nucleotide sequence ID" value="NZ_JBHTMP010000036.1"/>
</dbReference>
<dbReference type="SUPFAM" id="SSF47413">
    <property type="entry name" value="lambda repressor-like DNA-binding domains"/>
    <property type="match status" value="1"/>
</dbReference>
<dbReference type="InterPro" id="IPR050807">
    <property type="entry name" value="TransReg_Diox_bact_type"/>
</dbReference>
<dbReference type="PANTHER" id="PTHR46797:SF1">
    <property type="entry name" value="METHYLPHOSPHONATE SYNTHASE"/>
    <property type="match status" value="1"/>
</dbReference>
<gene>
    <name evidence="3" type="ORF">ACFQ4H_21975</name>
</gene>
<dbReference type="Proteomes" id="UP001597260">
    <property type="component" value="Unassembled WGS sequence"/>
</dbReference>
<dbReference type="SMART" id="SM00530">
    <property type="entry name" value="HTH_XRE"/>
    <property type="match status" value="1"/>
</dbReference>
<organism evidence="3 4">
    <name type="scientific">Micromonospora sonneratiae</name>
    <dbReference type="NCBI Taxonomy" id="1184706"/>
    <lineage>
        <taxon>Bacteria</taxon>
        <taxon>Bacillati</taxon>
        <taxon>Actinomycetota</taxon>
        <taxon>Actinomycetes</taxon>
        <taxon>Micromonosporales</taxon>
        <taxon>Micromonosporaceae</taxon>
        <taxon>Micromonospora</taxon>
    </lineage>
</organism>
<keyword evidence="1" id="KW-0238">DNA-binding</keyword>
<dbReference type="Gene3D" id="1.10.260.40">
    <property type="entry name" value="lambda repressor-like DNA-binding domains"/>
    <property type="match status" value="1"/>
</dbReference>
<evidence type="ECO:0000313" key="3">
    <source>
        <dbReference type="EMBL" id="MFD1323760.1"/>
    </source>
</evidence>
<proteinExistence type="predicted"/>
<dbReference type="CDD" id="cd00093">
    <property type="entry name" value="HTH_XRE"/>
    <property type="match status" value="1"/>
</dbReference>
<evidence type="ECO:0000313" key="4">
    <source>
        <dbReference type="Proteomes" id="UP001597260"/>
    </source>
</evidence>
<dbReference type="EMBL" id="JBHTMP010000036">
    <property type="protein sequence ID" value="MFD1323760.1"/>
    <property type="molecule type" value="Genomic_DNA"/>
</dbReference>
<feature type="domain" description="HTH cro/C1-type" evidence="2">
    <location>
        <begin position="36"/>
        <end position="90"/>
    </location>
</feature>
<evidence type="ECO:0000256" key="1">
    <source>
        <dbReference type="ARBA" id="ARBA00023125"/>
    </source>
</evidence>
<protein>
    <submittedName>
        <fullName evidence="3">Multiprotein-bridging factor 1 family protein</fullName>
    </submittedName>
</protein>
<name>A0ABW3YJ27_9ACTN</name>
<sequence>MSERDWSALRDRRAAAPGAADAYEAARLAAELGRGVRELRESRGWSLAQLSQVAGMTPSAIARFETGGTMPTLLVLVRLARALDTSLAVQFQDGDAVL</sequence>
<accession>A0ABW3YJ27</accession>
<dbReference type="PROSITE" id="PS50943">
    <property type="entry name" value="HTH_CROC1"/>
    <property type="match status" value="1"/>
</dbReference>